<comment type="caution">
    <text evidence="2">The sequence shown here is derived from an EMBL/GenBank/DDBJ whole genome shotgun (WGS) entry which is preliminary data.</text>
</comment>
<sequence>MPRMTVLLTLAAGGAIYGMCWLLWQLRQSHADGRDDISTVCGWIRAVVTTVVVVGTAVVYGVRVGSGAEVVNAFSAKYIIGGGCAVLLLILMTGVVTYFSPSDQRAQVLRNLVLGDGTGGPLAFLGLLAAGVGLIAWSMSMMDTMDRNWVGFVAFPIVPGWLVFLVGGAVVGLTSMFGAHTVHPSLPALVGPGFAIAALVVDKVSGAPTFVQAPENVADLLGFAGVTALVVLSVVEYLLLKREYGVSLTSGPVPAGRH</sequence>
<feature type="transmembrane region" description="Helical" evidence="1">
    <location>
        <begin position="119"/>
        <end position="137"/>
    </location>
</feature>
<keyword evidence="1" id="KW-0472">Membrane</keyword>
<gene>
    <name evidence="2" type="ORF">GCM10010334_82270</name>
</gene>
<evidence type="ECO:0000313" key="3">
    <source>
        <dbReference type="Proteomes" id="UP000638353"/>
    </source>
</evidence>
<accession>A0A919CFP6</accession>
<keyword evidence="1" id="KW-0812">Transmembrane</keyword>
<protein>
    <submittedName>
        <fullName evidence="2">Uncharacterized protein</fullName>
    </submittedName>
</protein>
<reference evidence="2" key="2">
    <citation type="submission" date="2020-09" db="EMBL/GenBank/DDBJ databases">
        <authorList>
            <person name="Sun Q."/>
            <person name="Ohkuma M."/>
        </authorList>
    </citation>
    <scope>NUCLEOTIDE SEQUENCE</scope>
    <source>
        <strain evidence="2">JCM 4637</strain>
    </source>
</reference>
<evidence type="ECO:0000256" key="1">
    <source>
        <dbReference type="SAM" id="Phobius"/>
    </source>
</evidence>
<proteinExistence type="predicted"/>
<dbReference type="AlphaFoldDB" id="A0A919CFP6"/>
<feature type="transmembrane region" description="Helical" evidence="1">
    <location>
        <begin position="220"/>
        <end position="240"/>
    </location>
</feature>
<feature type="transmembrane region" description="Helical" evidence="1">
    <location>
        <begin position="74"/>
        <end position="99"/>
    </location>
</feature>
<feature type="transmembrane region" description="Helical" evidence="1">
    <location>
        <begin position="149"/>
        <end position="177"/>
    </location>
</feature>
<keyword evidence="1" id="KW-1133">Transmembrane helix</keyword>
<dbReference type="Proteomes" id="UP000638353">
    <property type="component" value="Unassembled WGS sequence"/>
</dbReference>
<organism evidence="2 3">
    <name type="scientific">Streptomyces finlayi</name>
    <dbReference type="NCBI Taxonomy" id="67296"/>
    <lineage>
        <taxon>Bacteria</taxon>
        <taxon>Bacillati</taxon>
        <taxon>Actinomycetota</taxon>
        <taxon>Actinomycetes</taxon>
        <taxon>Kitasatosporales</taxon>
        <taxon>Streptomycetaceae</taxon>
        <taxon>Streptomyces</taxon>
    </lineage>
</organism>
<name>A0A919CFP6_9ACTN</name>
<dbReference type="EMBL" id="BMVC01000032">
    <property type="protein sequence ID" value="GHD18979.1"/>
    <property type="molecule type" value="Genomic_DNA"/>
</dbReference>
<reference evidence="2" key="1">
    <citation type="journal article" date="2014" name="Int. J. Syst. Evol. Microbiol.">
        <title>Complete genome sequence of Corynebacterium casei LMG S-19264T (=DSM 44701T), isolated from a smear-ripened cheese.</title>
        <authorList>
            <consortium name="US DOE Joint Genome Institute (JGI-PGF)"/>
            <person name="Walter F."/>
            <person name="Albersmeier A."/>
            <person name="Kalinowski J."/>
            <person name="Ruckert C."/>
        </authorList>
    </citation>
    <scope>NUCLEOTIDE SEQUENCE</scope>
    <source>
        <strain evidence="2">JCM 4637</strain>
    </source>
</reference>
<feature type="transmembrane region" description="Helical" evidence="1">
    <location>
        <begin position="42"/>
        <end position="62"/>
    </location>
</feature>
<evidence type="ECO:0000313" key="2">
    <source>
        <dbReference type="EMBL" id="GHD18979.1"/>
    </source>
</evidence>